<accession>A0A8E2ARA2</accession>
<keyword evidence="4" id="KW-1185">Reference proteome</keyword>
<dbReference type="OrthoDB" id="3350812at2759"/>
<feature type="transmembrane region" description="Helical" evidence="1">
    <location>
        <begin position="65"/>
        <end position="89"/>
    </location>
</feature>
<feature type="transmembrane region" description="Helical" evidence="1">
    <location>
        <begin position="101"/>
        <end position="125"/>
    </location>
</feature>
<feature type="transmembrane region" description="Helical" evidence="1">
    <location>
        <begin position="236"/>
        <end position="260"/>
    </location>
</feature>
<keyword evidence="1" id="KW-0472">Membrane</keyword>
<evidence type="ECO:0000313" key="4">
    <source>
        <dbReference type="Proteomes" id="UP000250043"/>
    </source>
</evidence>
<protein>
    <recommendedName>
        <fullName evidence="2">DUF6533 domain-containing protein</fullName>
    </recommendedName>
</protein>
<evidence type="ECO:0000259" key="2">
    <source>
        <dbReference type="Pfam" id="PF20151"/>
    </source>
</evidence>
<dbReference type="InterPro" id="IPR045340">
    <property type="entry name" value="DUF6533"/>
</dbReference>
<gene>
    <name evidence="3" type="ORF">OBBRIDRAFT_128728</name>
</gene>
<keyword evidence="1" id="KW-1133">Transmembrane helix</keyword>
<evidence type="ECO:0000256" key="1">
    <source>
        <dbReference type="SAM" id="Phobius"/>
    </source>
</evidence>
<organism evidence="3 4">
    <name type="scientific">Obba rivulosa</name>
    <dbReference type="NCBI Taxonomy" id="1052685"/>
    <lineage>
        <taxon>Eukaryota</taxon>
        <taxon>Fungi</taxon>
        <taxon>Dikarya</taxon>
        <taxon>Basidiomycota</taxon>
        <taxon>Agaricomycotina</taxon>
        <taxon>Agaricomycetes</taxon>
        <taxon>Polyporales</taxon>
        <taxon>Gelatoporiaceae</taxon>
        <taxon>Obba</taxon>
    </lineage>
</organism>
<keyword evidence="1" id="KW-0812">Transmembrane</keyword>
<dbReference type="AlphaFoldDB" id="A0A8E2ARA2"/>
<proteinExistence type="predicted"/>
<reference evidence="3 4" key="1">
    <citation type="submission" date="2016-07" db="EMBL/GenBank/DDBJ databases">
        <title>Draft genome of the white-rot fungus Obba rivulosa 3A-2.</title>
        <authorList>
            <consortium name="DOE Joint Genome Institute"/>
            <person name="Miettinen O."/>
            <person name="Riley R."/>
            <person name="Acob R."/>
            <person name="Barry K."/>
            <person name="Cullen D."/>
            <person name="De Vries R."/>
            <person name="Hainaut M."/>
            <person name="Hatakka A."/>
            <person name="Henrissat B."/>
            <person name="Hilden K."/>
            <person name="Kuo R."/>
            <person name="Labutti K."/>
            <person name="Lipzen A."/>
            <person name="Makela M.R."/>
            <person name="Sandor L."/>
            <person name="Spatafora J.W."/>
            <person name="Grigoriev I.V."/>
            <person name="Hibbett D.S."/>
        </authorList>
    </citation>
    <scope>NUCLEOTIDE SEQUENCE [LARGE SCALE GENOMIC DNA]</scope>
    <source>
        <strain evidence="3 4">3A-2</strain>
    </source>
</reference>
<name>A0A8E2ARA2_9APHY</name>
<sequence>MFHSGKRVMSALAEDKAAIADILFKAHLVEYVFVASLAAAIYDYFLTMGDEVSLVWPSRWSLMKVLFLLNRYLVFVDTAIAVQTSINLFSNLEECDAEHRVFICIYVMGIGIVELIIGIRTYAVWRCSKRILCLLVTVYLSGFAGVLFLLNRFVQIETFPSPTLMRHESCTANITIAQAPWPAYIFMVLMESVVILLTLIHCHVSTSPCSKLPQVSPLAQSPRFSPLDEVLRRDGIMFYFTMLGMSITNISLILAGPAALSSMMQMPLRVVHSLLCSRMILNIRNAVLERQITRFPALSVRFATESYLGLEDMGLPNFCDYEAA</sequence>
<feature type="transmembrane region" description="Helical" evidence="1">
    <location>
        <begin position="181"/>
        <end position="200"/>
    </location>
</feature>
<evidence type="ECO:0000313" key="3">
    <source>
        <dbReference type="EMBL" id="OCH87889.1"/>
    </source>
</evidence>
<dbReference type="EMBL" id="KV722470">
    <property type="protein sequence ID" value="OCH87889.1"/>
    <property type="molecule type" value="Genomic_DNA"/>
</dbReference>
<dbReference type="Proteomes" id="UP000250043">
    <property type="component" value="Unassembled WGS sequence"/>
</dbReference>
<dbReference type="Pfam" id="PF20151">
    <property type="entry name" value="DUF6533"/>
    <property type="match status" value="1"/>
</dbReference>
<feature type="transmembrane region" description="Helical" evidence="1">
    <location>
        <begin position="131"/>
        <end position="150"/>
    </location>
</feature>
<feature type="domain" description="DUF6533" evidence="2">
    <location>
        <begin position="31"/>
        <end position="76"/>
    </location>
</feature>